<keyword evidence="3" id="KW-1003">Cell membrane</keyword>
<feature type="domain" description="Trypanosome variant surface glycoprotein B-type N-terminal" evidence="11">
    <location>
        <begin position="7"/>
        <end position="365"/>
    </location>
</feature>
<dbReference type="VEuPathDB" id="TriTrypDB:Tb427_000553400"/>
<comment type="function">
    <text evidence="1">VSG forms a coat on the surface of the parasite. The trypanosome evades the immune response of the host by expressing a series of antigenically distinct VSGs from an estimated 1000 VSG genes.</text>
</comment>
<evidence type="ECO:0000256" key="7">
    <source>
        <dbReference type="ARBA" id="ARBA00023180"/>
    </source>
</evidence>
<feature type="region of interest" description="Disordered" evidence="9">
    <location>
        <begin position="72"/>
        <end position="94"/>
    </location>
</feature>
<evidence type="ECO:0000256" key="2">
    <source>
        <dbReference type="ARBA" id="ARBA00004609"/>
    </source>
</evidence>
<keyword evidence="8" id="KW-0449">Lipoprotein</keyword>
<dbReference type="GO" id="GO:0005886">
    <property type="term" value="C:plasma membrane"/>
    <property type="evidence" value="ECO:0007669"/>
    <property type="project" value="UniProtKB-SubCell"/>
</dbReference>
<evidence type="ECO:0000256" key="4">
    <source>
        <dbReference type="ARBA" id="ARBA00022622"/>
    </source>
</evidence>
<evidence type="ECO:0000256" key="1">
    <source>
        <dbReference type="ARBA" id="ARBA00002523"/>
    </source>
</evidence>
<evidence type="ECO:0000259" key="11">
    <source>
        <dbReference type="Pfam" id="PF13206"/>
    </source>
</evidence>
<feature type="chain" id="PRO_5012414486" evidence="10">
    <location>
        <begin position="17"/>
        <end position="475"/>
    </location>
</feature>
<evidence type="ECO:0000313" key="12">
    <source>
        <dbReference type="EMBL" id="ARB51440.1"/>
    </source>
</evidence>
<evidence type="ECO:0000256" key="9">
    <source>
        <dbReference type="SAM" id="MobiDB-lite"/>
    </source>
</evidence>
<organism evidence="12">
    <name type="scientific">Trypanosoma brucei</name>
    <dbReference type="NCBI Taxonomy" id="5691"/>
    <lineage>
        <taxon>Eukaryota</taxon>
        <taxon>Discoba</taxon>
        <taxon>Euglenozoa</taxon>
        <taxon>Kinetoplastea</taxon>
        <taxon>Metakinetoplastina</taxon>
        <taxon>Trypanosomatida</taxon>
        <taxon>Trypanosomatidae</taxon>
        <taxon>Trypanosoma</taxon>
    </lineage>
</organism>
<evidence type="ECO:0000256" key="10">
    <source>
        <dbReference type="SAM" id="SignalP"/>
    </source>
</evidence>
<evidence type="ECO:0000256" key="8">
    <source>
        <dbReference type="ARBA" id="ARBA00023288"/>
    </source>
</evidence>
<evidence type="ECO:0000256" key="3">
    <source>
        <dbReference type="ARBA" id="ARBA00022475"/>
    </source>
</evidence>
<dbReference type="Gene3D" id="3.30.1680.40">
    <property type="match status" value="1"/>
</dbReference>
<keyword evidence="7" id="KW-0325">Glycoprotein</keyword>
<dbReference type="AlphaFoldDB" id="A0A1V0G0D2"/>
<keyword evidence="4" id="KW-0336">GPI-anchor</keyword>
<feature type="compositionally biased region" description="Basic and acidic residues" evidence="9">
    <location>
        <begin position="74"/>
        <end position="83"/>
    </location>
</feature>
<evidence type="ECO:0000256" key="6">
    <source>
        <dbReference type="ARBA" id="ARBA00023136"/>
    </source>
</evidence>
<name>A0A1V0G0D2_9TRYP</name>
<keyword evidence="6" id="KW-0472">Membrane</keyword>
<reference evidence="12" key="1">
    <citation type="submission" date="2016-12" db="EMBL/GenBank/DDBJ databases">
        <title>Trypanosoma brucei Minichromosomal Variant Surface Glycoprotein (VSG) Repertoire.</title>
        <authorList>
            <person name="Cross G.A."/>
            <person name="Mugnier M.R."/>
        </authorList>
    </citation>
    <scope>NUCLEOTIDE SEQUENCE</scope>
    <source>
        <strain evidence="12">Tb927.100.54</strain>
    </source>
</reference>
<proteinExistence type="predicted"/>
<accession>A0A1V0G0D2</accession>
<feature type="signal peptide" evidence="10">
    <location>
        <begin position="1"/>
        <end position="16"/>
    </location>
</feature>
<protein>
    <submittedName>
        <fullName evidence="12">Variant surface glycoprotein</fullName>
    </submittedName>
</protein>
<dbReference type="VEuPathDB" id="TriTrypDB:Tb927.9.16460"/>
<dbReference type="EMBL" id="KY404832">
    <property type="protein sequence ID" value="ARB51440.1"/>
    <property type="molecule type" value="Genomic_DNA"/>
</dbReference>
<comment type="subcellular location">
    <subcellularLocation>
        <location evidence="2">Cell membrane</location>
        <topology evidence="2">Lipid-anchor</topology>
        <topology evidence="2">GPI-anchor</topology>
    </subcellularLocation>
</comment>
<dbReference type="InterPro" id="IPR025932">
    <property type="entry name" value="Trypano_VSG_B_N_dom"/>
</dbReference>
<dbReference type="VEuPathDB" id="TriTrypDB:Tb1125.Tb09.v4.0030"/>
<keyword evidence="5 10" id="KW-0732">Signal</keyword>
<evidence type="ECO:0000256" key="5">
    <source>
        <dbReference type="ARBA" id="ARBA00022729"/>
    </source>
</evidence>
<sequence length="475" mass="51023">MLIFIALVCSAMRCEAVGPDESKNAAELTALFDLIKLTEADMSALSYEEIDTNDLTIIEALNMTLEDPNWSKQFSDDASKPTDEPVPCKGKAATDPCKSHWKKWETAKVKAKVKAKEDKIRPNKLKLEEAKLTSPYARAASLQVASLLEAAEELKTSWENKHKAHVNGVKAAIITLLNKAAYNLDPVPAQSNQKCNVKVESNRQTTCALPKAGEALCGALVCICAKGTTQSKDICGDSSTPDLSGWNSGDVKTAYRTYEPICKKSNQVKLTADAITSKLAALKSLYKNGGSVGGRAVILGTKTDNHTCKDHAAAACIDLTKATALTGDAAAIEIGWEQKLQQAADKLNAAEKAKPHRHTTQRQITSMRRQVEAIFKQVVIAPAGTLTAPSQPGIAAAQPSTPTTDPRLCETFNGNESGCTAAECNYDKVKSECKPKAVEGTTGKAGTGKATTEKCKGKLEPECNKAPECKWENYY</sequence>
<dbReference type="Pfam" id="PF13206">
    <property type="entry name" value="VSG_B"/>
    <property type="match status" value="1"/>
</dbReference>
<dbReference type="GO" id="GO:0098552">
    <property type="term" value="C:side of membrane"/>
    <property type="evidence" value="ECO:0007669"/>
    <property type="project" value="UniProtKB-KW"/>
</dbReference>